<evidence type="ECO:0000256" key="1">
    <source>
        <dbReference type="ARBA" id="ARBA00023186"/>
    </source>
</evidence>
<reference evidence="3" key="1">
    <citation type="submission" date="2021-03" db="EMBL/GenBank/DDBJ databases">
        <authorList>
            <person name="Li Z."/>
            <person name="Yang C."/>
        </authorList>
    </citation>
    <scope>NUCLEOTIDE SEQUENCE</scope>
    <source>
        <strain evidence="3">Dzin_1.0</strain>
        <tissue evidence="3">Leaf</tissue>
    </source>
</reference>
<organism evidence="3 4">
    <name type="scientific">Dioscorea zingiberensis</name>
    <dbReference type="NCBI Taxonomy" id="325984"/>
    <lineage>
        <taxon>Eukaryota</taxon>
        <taxon>Viridiplantae</taxon>
        <taxon>Streptophyta</taxon>
        <taxon>Embryophyta</taxon>
        <taxon>Tracheophyta</taxon>
        <taxon>Spermatophyta</taxon>
        <taxon>Magnoliopsida</taxon>
        <taxon>Liliopsida</taxon>
        <taxon>Dioscoreales</taxon>
        <taxon>Dioscoreaceae</taxon>
        <taxon>Dioscorea</taxon>
    </lineage>
</organism>
<accession>A0A9D5CC14</accession>
<dbReference type="OrthoDB" id="695636at2759"/>
<dbReference type="GO" id="GO:0005524">
    <property type="term" value="F:ATP binding"/>
    <property type="evidence" value="ECO:0007669"/>
    <property type="project" value="InterPro"/>
</dbReference>
<dbReference type="GO" id="GO:0044183">
    <property type="term" value="F:protein folding chaperone"/>
    <property type="evidence" value="ECO:0007669"/>
    <property type="project" value="InterPro"/>
</dbReference>
<dbReference type="Gene3D" id="2.30.33.40">
    <property type="entry name" value="GroES chaperonin"/>
    <property type="match status" value="1"/>
</dbReference>
<keyword evidence="1" id="KW-0143">Chaperone</keyword>
<dbReference type="InterPro" id="IPR011032">
    <property type="entry name" value="GroES-like_sf"/>
</dbReference>
<protein>
    <submittedName>
        <fullName evidence="3">Uncharacterized protein</fullName>
    </submittedName>
</protein>
<keyword evidence="4" id="KW-1185">Reference proteome</keyword>
<name>A0A9D5CC14_9LILI</name>
<evidence type="ECO:0000313" key="4">
    <source>
        <dbReference type="Proteomes" id="UP001085076"/>
    </source>
</evidence>
<comment type="caution">
    <text evidence="3">The sequence shown here is derived from an EMBL/GenBank/DDBJ whole genome shotgun (WGS) entry which is preliminary data.</text>
</comment>
<reference evidence="3" key="2">
    <citation type="journal article" date="2022" name="Hortic Res">
        <title>The genome of Dioscorea zingiberensis sheds light on the biosynthesis, origin and evolution of the medicinally important diosgenin saponins.</title>
        <authorList>
            <person name="Li Y."/>
            <person name="Tan C."/>
            <person name="Li Z."/>
            <person name="Guo J."/>
            <person name="Li S."/>
            <person name="Chen X."/>
            <person name="Wang C."/>
            <person name="Dai X."/>
            <person name="Yang H."/>
            <person name="Song W."/>
            <person name="Hou L."/>
            <person name="Xu J."/>
            <person name="Tong Z."/>
            <person name="Xu A."/>
            <person name="Yuan X."/>
            <person name="Wang W."/>
            <person name="Yang Q."/>
            <person name="Chen L."/>
            <person name="Sun Z."/>
            <person name="Wang K."/>
            <person name="Pan B."/>
            <person name="Chen J."/>
            <person name="Bao Y."/>
            <person name="Liu F."/>
            <person name="Qi X."/>
            <person name="Gang D.R."/>
            <person name="Wen J."/>
            <person name="Li J."/>
        </authorList>
    </citation>
    <scope>NUCLEOTIDE SEQUENCE</scope>
    <source>
        <strain evidence="3">Dzin_1.0</strain>
    </source>
</reference>
<evidence type="ECO:0000313" key="3">
    <source>
        <dbReference type="EMBL" id="KAJ0970010.1"/>
    </source>
</evidence>
<dbReference type="Pfam" id="PF00166">
    <property type="entry name" value="Cpn10"/>
    <property type="match status" value="1"/>
</dbReference>
<dbReference type="SUPFAM" id="SSF50129">
    <property type="entry name" value="GroES-like"/>
    <property type="match status" value="1"/>
</dbReference>
<gene>
    <name evidence="3" type="ORF">J5N97_022887</name>
</gene>
<keyword evidence="2" id="KW-0732">Signal</keyword>
<dbReference type="InterPro" id="IPR020818">
    <property type="entry name" value="Chaperonin_GroES"/>
</dbReference>
<feature type="chain" id="PRO_5038472001" evidence="2">
    <location>
        <begin position="20"/>
        <end position="261"/>
    </location>
</feature>
<sequence>MILIPLLLIWIDHLSKIESRLQEFESSGLTSCLYDIQLPLYCIDVIEKGIVAGPLARLWKTGAQVVYSKYASTELEFNGSNHLLLKEDDIVGILDTDDVKDLKPLGDRVLIKNGMSPVYDTWIYHEEQFEQPQSNREDALPTDADVHEILNDRFPRDVDHESMRDDSFGDNLGLGLIIYASRGSTTSKRVRGPSVGLANCDRARSELIPIQWDYEQKAIATIEATKALTNEIGCVTRSRAPLIGVDRGWSKVDRGGEAGYS</sequence>
<proteinExistence type="predicted"/>
<dbReference type="InterPro" id="IPR037124">
    <property type="entry name" value="Chaperonin_GroES_sf"/>
</dbReference>
<dbReference type="CDD" id="cd00320">
    <property type="entry name" value="cpn10"/>
    <property type="match status" value="1"/>
</dbReference>
<evidence type="ECO:0000256" key="2">
    <source>
        <dbReference type="SAM" id="SignalP"/>
    </source>
</evidence>
<dbReference type="EMBL" id="JAGGNH010000006">
    <property type="protein sequence ID" value="KAJ0970010.1"/>
    <property type="molecule type" value="Genomic_DNA"/>
</dbReference>
<dbReference type="AlphaFoldDB" id="A0A9D5CC14"/>
<dbReference type="Proteomes" id="UP001085076">
    <property type="component" value="Miscellaneous, Linkage group lg06"/>
</dbReference>
<feature type="signal peptide" evidence="2">
    <location>
        <begin position="1"/>
        <end position="19"/>
    </location>
</feature>